<evidence type="ECO:0000256" key="11">
    <source>
        <dbReference type="ARBA" id="ARBA00023002"/>
    </source>
</evidence>
<keyword evidence="12" id="KW-0511">Multifunctional enzyme</keyword>
<dbReference type="Gene3D" id="3.40.140.10">
    <property type="entry name" value="Cytidine Deaminase, domain 2"/>
    <property type="match status" value="1"/>
</dbReference>
<comment type="cofactor">
    <cofactor evidence="15 18">
        <name>Zn(2+)</name>
        <dbReference type="ChEBI" id="CHEBI:29105"/>
    </cofactor>
    <text evidence="15 18">Binds 1 zinc ion.</text>
</comment>
<dbReference type="InterPro" id="IPR004794">
    <property type="entry name" value="Eubact_RibD"/>
</dbReference>
<feature type="active site" description="Proton donor" evidence="16">
    <location>
        <position position="53"/>
    </location>
</feature>
<feature type="binding site" evidence="17">
    <location>
        <position position="171"/>
    </location>
    <ligand>
        <name>NADP(+)</name>
        <dbReference type="ChEBI" id="CHEBI:58349"/>
    </ligand>
</feature>
<evidence type="ECO:0000256" key="7">
    <source>
        <dbReference type="ARBA" id="ARBA00022723"/>
    </source>
</evidence>
<reference evidence="20" key="1">
    <citation type="submission" date="2020-10" db="EMBL/GenBank/DDBJ databases">
        <authorList>
            <person name="Gilroy R."/>
        </authorList>
    </citation>
    <scope>NUCLEOTIDE SEQUENCE</scope>
    <source>
        <strain evidence="20">E3-2379</strain>
    </source>
</reference>
<feature type="binding site" evidence="17">
    <location>
        <position position="185"/>
    </location>
    <ligand>
        <name>substrate</name>
    </ligand>
</feature>
<feature type="domain" description="CMP/dCMP-type deaminase" evidence="19">
    <location>
        <begin position="2"/>
        <end position="124"/>
    </location>
</feature>
<feature type="binding site" evidence="17">
    <location>
        <position position="205"/>
    </location>
    <ligand>
        <name>substrate</name>
    </ligand>
</feature>
<sequence length="369" mass="41051">MKEECYYMEIAIHLAKKGIGWVNPNPLVGAVIVKENKIIGQGYHTKFGELHAEREALKQCREDPKGATMYVTLEPCSHYGKTEPCTNAIIESGIKKVVIGTLDPNPKVAGKGISILKAHGIEIVTGVCKEQCLELNTIFFHYIQSKLPYVVMKYAMTMDGKIATYIGESKWITGEEARSRVQEDRNRYMGIMVGIGTVLQDDPMLTCRIPNGKNPVRIICDTSLKIPMESRIVRTAKEVPTWIATCSNDVEKRKRLESLGCEVLSFKEGKNGKVPLRKLMEVLGEREIDSILLEGGGTLNWNALEEGIVHKVDTYIAPKIFGGVKSKTPVEGKGIAMPKEGIHLKQKKITVIGKDILIESEVERCLQDL</sequence>
<evidence type="ECO:0000256" key="2">
    <source>
        <dbReference type="ARBA" id="ARBA00004882"/>
    </source>
</evidence>
<reference evidence="20" key="2">
    <citation type="journal article" date="2021" name="PeerJ">
        <title>Extensive microbial diversity within the chicken gut microbiome revealed by metagenomics and culture.</title>
        <authorList>
            <person name="Gilroy R."/>
            <person name="Ravi A."/>
            <person name="Getino M."/>
            <person name="Pursley I."/>
            <person name="Horton D.L."/>
            <person name="Alikhan N.F."/>
            <person name="Baker D."/>
            <person name="Gharbi K."/>
            <person name="Hall N."/>
            <person name="Watson M."/>
            <person name="Adriaenssens E.M."/>
            <person name="Foster-Nyarko E."/>
            <person name="Jarju S."/>
            <person name="Secka A."/>
            <person name="Antonio M."/>
            <person name="Oren A."/>
            <person name="Chaudhuri R.R."/>
            <person name="La Ragione R."/>
            <person name="Hildebrand F."/>
            <person name="Pallen M.J."/>
        </authorList>
    </citation>
    <scope>NUCLEOTIDE SEQUENCE</scope>
    <source>
        <strain evidence="20">E3-2379</strain>
    </source>
</reference>
<accession>A0A9D9N7D5</accession>
<dbReference type="Proteomes" id="UP000823618">
    <property type="component" value="Unassembled WGS sequence"/>
</dbReference>
<keyword evidence="9 15" id="KW-0862">Zinc</keyword>
<evidence type="ECO:0000256" key="4">
    <source>
        <dbReference type="ARBA" id="ARBA00005259"/>
    </source>
</evidence>
<feature type="binding site" evidence="17">
    <location>
        <position position="155"/>
    </location>
    <ligand>
        <name>NADP(+)</name>
        <dbReference type="ChEBI" id="CHEBI:58349"/>
    </ligand>
</feature>
<protein>
    <recommendedName>
        <fullName evidence="15">Riboflavin biosynthesis protein RibD</fullName>
    </recommendedName>
    <domain>
        <recommendedName>
            <fullName evidence="15">Diaminohydroxyphosphoribosylaminopyrimidine deaminase</fullName>
            <shortName evidence="15">DRAP deaminase</shortName>
            <ecNumber evidence="15">3.5.4.26</ecNumber>
        </recommendedName>
        <alternativeName>
            <fullName evidence="15">Riboflavin-specific deaminase</fullName>
        </alternativeName>
    </domain>
    <domain>
        <recommendedName>
            <fullName evidence="15">5-amino-6-(5-phosphoribosylamino)uracil reductase</fullName>
            <ecNumber evidence="15">1.1.1.193</ecNumber>
        </recommendedName>
        <alternativeName>
            <fullName evidence="15">HTP reductase</fullName>
        </alternativeName>
    </domain>
</protein>
<feature type="binding site" evidence="17">
    <location>
        <position position="201"/>
    </location>
    <ligand>
        <name>NADP(+)</name>
        <dbReference type="ChEBI" id="CHEBI:58349"/>
    </ligand>
</feature>
<dbReference type="InterPro" id="IPR002734">
    <property type="entry name" value="RibDG_C"/>
</dbReference>
<dbReference type="InterPro" id="IPR011549">
    <property type="entry name" value="RibD_C"/>
</dbReference>
<evidence type="ECO:0000256" key="14">
    <source>
        <dbReference type="ARBA" id="ARBA00049886"/>
    </source>
</evidence>
<dbReference type="EC" id="3.5.4.26" evidence="15"/>
<dbReference type="FunFam" id="3.40.140.10:FF:000025">
    <property type="entry name" value="Riboflavin biosynthesis protein RibD"/>
    <property type="match status" value="1"/>
</dbReference>
<dbReference type="GO" id="GO:0009231">
    <property type="term" value="P:riboflavin biosynthetic process"/>
    <property type="evidence" value="ECO:0007669"/>
    <property type="project" value="UniProtKB-KW"/>
</dbReference>
<evidence type="ECO:0000256" key="3">
    <source>
        <dbReference type="ARBA" id="ARBA00004910"/>
    </source>
</evidence>
<dbReference type="Pfam" id="PF00383">
    <property type="entry name" value="dCMP_cyt_deam_1"/>
    <property type="match status" value="1"/>
</dbReference>
<evidence type="ECO:0000313" key="21">
    <source>
        <dbReference type="Proteomes" id="UP000823618"/>
    </source>
</evidence>
<dbReference type="AlphaFoldDB" id="A0A9D9N7D5"/>
<keyword evidence="6 15" id="KW-0686">Riboflavin biosynthesis</keyword>
<keyword evidence="11 15" id="KW-0560">Oxidoreductase</keyword>
<organism evidence="20 21">
    <name type="scientific">Candidatus Scybalomonas excrementavium</name>
    <dbReference type="NCBI Taxonomy" id="2840943"/>
    <lineage>
        <taxon>Bacteria</taxon>
        <taxon>Bacillati</taxon>
        <taxon>Bacillota</taxon>
        <taxon>Clostridia</taxon>
        <taxon>Lachnospirales</taxon>
        <taxon>Lachnospiraceae</taxon>
        <taxon>Lachnospiraceae incertae sedis</taxon>
        <taxon>Candidatus Scybalomonas</taxon>
    </lineage>
</organism>
<feature type="binding site" evidence="18">
    <location>
        <position position="85"/>
    </location>
    <ligand>
        <name>Zn(2+)</name>
        <dbReference type="ChEBI" id="CHEBI:29105"/>
        <note>catalytic</note>
    </ligand>
</feature>
<dbReference type="SUPFAM" id="SSF53927">
    <property type="entry name" value="Cytidine deaminase-like"/>
    <property type="match status" value="1"/>
</dbReference>
<comment type="catalytic activity">
    <reaction evidence="13 15">
        <text>5-amino-6-(5-phospho-D-ribitylamino)uracil + NADP(+) = 5-amino-6-(5-phospho-D-ribosylamino)uracil + NADPH + H(+)</text>
        <dbReference type="Rhea" id="RHEA:17845"/>
        <dbReference type="ChEBI" id="CHEBI:15378"/>
        <dbReference type="ChEBI" id="CHEBI:57783"/>
        <dbReference type="ChEBI" id="CHEBI:58349"/>
        <dbReference type="ChEBI" id="CHEBI:58421"/>
        <dbReference type="ChEBI" id="CHEBI:58453"/>
        <dbReference type="EC" id="1.1.1.193"/>
    </reaction>
</comment>
<dbReference type="SUPFAM" id="SSF53597">
    <property type="entry name" value="Dihydrofolate reductase-like"/>
    <property type="match status" value="1"/>
</dbReference>
<dbReference type="PIRSF" id="PIRSF006769">
    <property type="entry name" value="RibD"/>
    <property type="match status" value="1"/>
</dbReference>
<dbReference type="PROSITE" id="PS00903">
    <property type="entry name" value="CYT_DCMP_DEAMINASES_1"/>
    <property type="match status" value="1"/>
</dbReference>
<feature type="binding site" evidence="17">
    <location>
        <position position="294"/>
    </location>
    <ligand>
        <name>substrate</name>
    </ligand>
</feature>
<comment type="function">
    <text evidence="1 15">Converts 2,5-diamino-6-(ribosylamino)-4(3h)-pyrimidinone 5'-phosphate into 5-amino-6-(ribosylamino)-2,4(1h,3h)-pyrimidinedione 5'-phosphate.</text>
</comment>
<comment type="catalytic activity">
    <reaction evidence="14 15">
        <text>2,5-diamino-6-hydroxy-4-(5-phosphoribosylamino)-pyrimidine + H2O + H(+) = 5-amino-6-(5-phospho-D-ribosylamino)uracil + NH4(+)</text>
        <dbReference type="Rhea" id="RHEA:21868"/>
        <dbReference type="ChEBI" id="CHEBI:15377"/>
        <dbReference type="ChEBI" id="CHEBI:15378"/>
        <dbReference type="ChEBI" id="CHEBI:28938"/>
        <dbReference type="ChEBI" id="CHEBI:58453"/>
        <dbReference type="ChEBI" id="CHEBI:58614"/>
        <dbReference type="EC" id="3.5.4.26"/>
    </reaction>
</comment>
<dbReference type="NCBIfam" id="TIGR00227">
    <property type="entry name" value="ribD_Cterm"/>
    <property type="match status" value="1"/>
</dbReference>
<dbReference type="GO" id="GO:0008835">
    <property type="term" value="F:diaminohydroxyphosphoribosylaminopyrimidine deaminase activity"/>
    <property type="evidence" value="ECO:0007669"/>
    <property type="project" value="UniProtKB-EC"/>
</dbReference>
<comment type="similarity">
    <text evidence="5 15">In the C-terminal section; belongs to the HTP reductase family.</text>
</comment>
<feature type="binding site" evidence="17">
    <location>
        <position position="197"/>
    </location>
    <ligand>
        <name>NADP(+)</name>
        <dbReference type="ChEBI" id="CHEBI:58349"/>
    </ligand>
</feature>
<evidence type="ECO:0000256" key="8">
    <source>
        <dbReference type="ARBA" id="ARBA00022801"/>
    </source>
</evidence>
<dbReference type="GO" id="GO:0008703">
    <property type="term" value="F:5-amino-6-(5-phosphoribosylamino)uracil reductase activity"/>
    <property type="evidence" value="ECO:0007669"/>
    <property type="project" value="UniProtKB-EC"/>
</dbReference>
<gene>
    <name evidence="20" type="primary">ribD</name>
    <name evidence="20" type="ORF">IAC13_03655</name>
</gene>
<evidence type="ECO:0000256" key="5">
    <source>
        <dbReference type="ARBA" id="ARBA00007417"/>
    </source>
</evidence>
<dbReference type="PANTHER" id="PTHR38011:SF7">
    <property type="entry name" value="2,5-DIAMINO-6-RIBOSYLAMINO-4(3H)-PYRIMIDINONE 5'-PHOSPHATE REDUCTASE"/>
    <property type="match status" value="1"/>
</dbReference>
<dbReference type="CDD" id="cd01284">
    <property type="entry name" value="Riboflavin_deaminase-reductase"/>
    <property type="match status" value="1"/>
</dbReference>
<dbReference type="InterPro" id="IPR002125">
    <property type="entry name" value="CMP_dCMP_dom"/>
</dbReference>
<dbReference type="NCBIfam" id="TIGR00326">
    <property type="entry name" value="eubact_ribD"/>
    <property type="match status" value="1"/>
</dbReference>
<dbReference type="GO" id="GO:0008270">
    <property type="term" value="F:zinc ion binding"/>
    <property type="evidence" value="ECO:0007669"/>
    <property type="project" value="InterPro"/>
</dbReference>
<dbReference type="InterPro" id="IPR016192">
    <property type="entry name" value="APOBEC/CMP_deaminase_Zn-bd"/>
</dbReference>
<dbReference type="InterPro" id="IPR016193">
    <property type="entry name" value="Cytidine_deaminase-like"/>
</dbReference>
<dbReference type="EC" id="1.1.1.193" evidence="15"/>
<evidence type="ECO:0000256" key="15">
    <source>
        <dbReference type="PIRNR" id="PIRNR006769"/>
    </source>
</evidence>
<dbReference type="Gene3D" id="3.40.430.10">
    <property type="entry name" value="Dihydrofolate Reductase, subunit A"/>
    <property type="match status" value="1"/>
</dbReference>
<dbReference type="PANTHER" id="PTHR38011">
    <property type="entry name" value="DIHYDROFOLATE REDUCTASE FAMILY PROTEIN (AFU_ORTHOLOGUE AFUA_8G06820)"/>
    <property type="match status" value="1"/>
</dbReference>
<evidence type="ECO:0000256" key="9">
    <source>
        <dbReference type="ARBA" id="ARBA00022833"/>
    </source>
</evidence>
<comment type="pathway">
    <text evidence="3 15">Cofactor biosynthesis; riboflavin biosynthesis; 5-amino-6-(D-ribitylamino)uracil from GTP: step 3/4.</text>
</comment>
<feature type="binding site" evidence="18">
    <location>
        <position position="76"/>
    </location>
    <ligand>
        <name>Zn(2+)</name>
        <dbReference type="ChEBI" id="CHEBI:29105"/>
        <note>catalytic</note>
    </ligand>
</feature>
<dbReference type="EMBL" id="JADIML010000102">
    <property type="protein sequence ID" value="MBO8463009.1"/>
    <property type="molecule type" value="Genomic_DNA"/>
</dbReference>
<dbReference type="GO" id="GO:0050661">
    <property type="term" value="F:NADP binding"/>
    <property type="evidence" value="ECO:0007669"/>
    <property type="project" value="InterPro"/>
</dbReference>
<comment type="similarity">
    <text evidence="4 15">In the N-terminal section; belongs to the cytidine and deoxycytidylate deaminase family.</text>
</comment>
<dbReference type="Pfam" id="PF01872">
    <property type="entry name" value="RibD_C"/>
    <property type="match status" value="1"/>
</dbReference>
<evidence type="ECO:0000256" key="10">
    <source>
        <dbReference type="ARBA" id="ARBA00022857"/>
    </source>
</evidence>
<evidence type="ECO:0000256" key="12">
    <source>
        <dbReference type="ARBA" id="ARBA00023268"/>
    </source>
</evidence>
<feature type="binding site" evidence="17">
    <location>
        <position position="222"/>
    </location>
    <ligand>
        <name>NADP(+)</name>
        <dbReference type="ChEBI" id="CHEBI:58349"/>
    </ligand>
</feature>
<dbReference type="InterPro" id="IPR024072">
    <property type="entry name" value="DHFR-like_dom_sf"/>
</dbReference>
<keyword evidence="10 15" id="KW-0521">NADP</keyword>
<evidence type="ECO:0000259" key="19">
    <source>
        <dbReference type="PROSITE" id="PS51747"/>
    </source>
</evidence>
<feature type="binding site" evidence="17">
    <location>
        <position position="169"/>
    </location>
    <ligand>
        <name>NADP(+)</name>
        <dbReference type="ChEBI" id="CHEBI:58349"/>
    </ligand>
</feature>
<evidence type="ECO:0000256" key="13">
    <source>
        <dbReference type="ARBA" id="ARBA00049861"/>
    </source>
</evidence>
<keyword evidence="8 15" id="KW-0378">Hydrolase</keyword>
<dbReference type="InterPro" id="IPR050765">
    <property type="entry name" value="Riboflavin_Biosynth_HTPR"/>
</dbReference>
<proteinExistence type="inferred from homology"/>
<evidence type="ECO:0000256" key="16">
    <source>
        <dbReference type="PIRSR" id="PIRSR006769-1"/>
    </source>
</evidence>
<evidence type="ECO:0000256" key="17">
    <source>
        <dbReference type="PIRSR" id="PIRSR006769-2"/>
    </source>
</evidence>
<evidence type="ECO:0000313" key="20">
    <source>
        <dbReference type="EMBL" id="MBO8463009.1"/>
    </source>
</evidence>
<keyword evidence="7 15" id="KW-0479">Metal-binding</keyword>
<dbReference type="PROSITE" id="PS51747">
    <property type="entry name" value="CYT_DCMP_DEAMINASES_2"/>
    <property type="match status" value="1"/>
</dbReference>
<feature type="binding site" evidence="18">
    <location>
        <position position="51"/>
    </location>
    <ligand>
        <name>Zn(2+)</name>
        <dbReference type="ChEBI" id="CHEBI:29105"/>
        <note>catalytic</note>
    </ligand>
</feature>
<comment type="pathway">
    <text evidence="2 15">Cofactor biosynthesis; riboflavin biosynthesis; 5-amino-6-(D-ribitylamino)uracil from GTP: step 2/4.</text>
</comment>
<evidence type="ECO:0000256" key="18">
    <source>
        <dbReference type="PIRSR" id="PIRSR006769-3"/>
    </source>
</evidence>
<evidence type="ECO:0000256" key="6">
    <source>
        <dbReference type="ARBA" id="ARBA00022619"/>
    </source>
</evidence>
<name>A0A9D9N7D5_9FIRM</name>
<evidence type="ECO:0000256" key="1">
    <source>
        <dbReference type="ARBA" id="ARBA00002151"/>
    </source>
</evidence>
<feature type="binding site" evidence="17">
    <location>
        <position position="208"/>
    </location>
    <ligand>
        <name>substrate</name>
    </ligand>
</feature>
<comment type="caution">
    <text evidence="20">The sequence shown here is derived from an EMBL/GenBank/DDBJ whole genome shotgun (WGS) entry which is preliminary data.</text>
</comment>